<evidence type="ECO:0000313" key="11">
    <source>
        <dbReference type="EMBL" id="KAK2905217.1"/>
    </source>
</evidence>
<keyword evidence="7" id="KW-0325">Glycoprotein</keyword>
<dbReference type="AlphaFoldDB" id="A0AA88TV37"/>
<keyword evidence="2 9" id="KW-0812">Transmembrane</keyword>
<comment type="subcellular location">
    <subcellularLocation>
        <location evidence="1">Membrane</location>
        <topology evidence="1">Single-pass type I membrane protein</topology>
    </subcellularLocation>
</comment>
<accession>A0AA88TV37</accession>
<evidence type="ECO:0000256" key="3">
    <source>
        <dbReference type="ARBA" id="ARBA00022729"/>
    </source>
</evidence>
<evidence type="ECO:0000256" key="7">
    <source>
        <dbReference type="ARBA" id="ARBA00023180"/>
    </source>
</evidence>
<feature type="chain" id="PRO_5041741699" evidence="10">
    <location>
        <begin position="22"/>
        <end position="244"/>
    </location>
</feature>
<evidence type="ECO:0000256" key="8">
    <source>
        <dbReference type="ARBA" id="ARBA00023319"/>
    </source>
</evidence>
<evidence type="ECO:0000313" key="12">
    <source>
        <dbReference type="Proteomes" id="UP001187343"/>
    </source>
</evidence>
<evidence type="ECO:0000256" key="4">
    <source>
        <dbReference type="ARBA" id="ARBA00022989"/>
    </source>
</evidence>
<keyword evidence="12" id="KW-1185">Reference proteome</keyword>
<evidence type="ECO:0000256" key="1">
    <source>
        <dbReference type="ARBA" id="ARBA00004479"/>
    </source>
</evidence>
<dbReference type="InterPro" id="IPR040216">
    <property type="entry name" value="CTLA4/CD28"/>
</dbReference>
<dbReference type="InterPro" id="IPR013783">
    <property type="entry name" value="Ig-like_fold"/>
</dbReference>
<evidence type="ECO:0000256" key="6">
    <source>
        <dbReference type="ARBA" id="ARBA00023157"/>
    </source>
</evidence>
<dbReference type="PANTHER" id="PTHR11494">
    <property type="entry name" value="CYTOTOXIC T-LYMPHOCYTE PROTEIN"/>
    <property type="match status" value="1"/>
</dbReference>
<protein>
    <submittedName>
        <fullName evidence="11">Uncharacterized protein</fullName>
    </submittedName>
</protein>
<keyword evidence="6" id="KW-1015">Disulfide bond</keyword>
<gene>
    <name evidence="11" type="ORF">Q8A67_007016</name>
</gene>
<evidence type="ECO:0000256" key="9">
    <source>
        <dbReference type="SAM" id="Phobius"/>
    </source>
</evidence>
<keyword evidence="3 10" id="KW-0732">Signal</keyword>
<sequence length="244" mass="28261">MPERFTLLMLSFSFVLHNVCSWSVSEPLNQTINDDGSVSVTCCIIDGKEILKSEAKLKMNDEYVCEVYANSQEKEQKCKWHNKGNEFTFTLMKPGALHINTFTCEISNIKPYPIETKKGPKTKLFQGCNTPLAPPKNICIFPNLTQSQEHTVVERPILENKYIFLICGLIIAVVMLTLYSIILTVVNFRLRDQKFESSDTLTYVPMQRNVNRRDIDNTEYVDMREVQKRGEYHRDMNHNSHHAF</sequence>
<evidence type="ECO:0000256" key="10">
    <source>
        <dbReference type="SAM" id="SignalP"/>
    </source>
</evidence>
<name>A0AA88TV37_9TELE</name>
<comment type="caution">
    <text evidence="11">The sequence shown here is derived from an EMBL/GenBank/DDBJ whole genome shotgun (WGS) entry which is preliminary data.</text>
</comment>
<dbReference type="Proteomes" id="UP001187343">
    <property type="component" value="Unassembled WGS sequence"/>
</dbReference>
<dbReference type="GO" id="GO:0042129">
    <property type="term" value="P:regulation of T cell proliferation"/>
    <property type="evidence" value="ECO:0007669"/>
    <property type="project" value="InterPro"/>
</dbReference>
<proteinExistence type="predicted"/>
<feature type="transmembrane region" description="Helical" evidence="9">
    <location>
        <begin position="162"/>
        <end position="186"/>
    </location>
</feature>
<dbReference type="Gene3D" id="2.60.40.10">
    <property type="entry name" value="Immunoglobulins"/>
    <property type="match status" value="1"/>
</dbReference>
<keyword evidence="5 9" id="KW-0472">Membrane</keyword>
<dbReference type="GO" id="GO:0050852">
    <property type="term" value="P:T cell receptor signaling pathway"/>
    <property type="evidence" value="ECO:0007669"/>
    <property type="project" value="TreeGrafter"/>
</dbReference>
<dbReference type="GO" id="GO:0009897">
    <property type="term" value="C:external side of plasma membrane"/>
    <property type="evidence" value="ECO:0007669"/>
    <property type="project" value="TreeGrafter"/>
</dbReference>
<dbReference type="EMBL" id="JAUYZG010000006">
    <property type="protein sequence ID" value="KAK2905217.1"/>
    <property type="molecule type" value="Genomic_DNA"/>
</dbReference>
<feature type="signal peptide" evidence="10">
    <location>
        <begin position="1"/>
        <end position="21"/>
    </location>
</feature>
<reference evidence="11" key="1">
    <citation type="submission" date="2023-08" db="EMBL/GenBank/DDBJ databases">
        <title>Chromosome-level Genome Assembly of mud carp (Cirrhinus molitorella).</title>
        <authorList>
            <person name="Liu H."/>
        </authorList>
    </citation>
    <scope>NUCLEOTIDE SEQUENCE</scope>
    <source>
        <strain evidence="11">Prfri</strain>
        <tissue evidence="11">Muscle</tissue>
    </source>
</reference>
<evidence type="ECO:0000256" key="5">
    <source>
        <dbReference type="ARBA" id="ARBA00023136"/>
    </source>
</evidence>
<keyword evidence="4 9" id="KW-1133">Transmembrane helix</keyword>
<evidence type="ECO:0000256" key="2">
    <source>
        <dbReference type="ARBA" id="ARBA00022692"/>
    </source>
</evidence>
<keyword evidence="8" id="KW-0393">Immunoglobulin domain</keyword>
<organism evidence="11 12">
    <name type="scientific">Cirrhinus molitorella</name>
    <name type="common">mud carp</name>
    <dbReference type="NCBI Taxonomy" id="172907"/>
    <lineage>
        <taxon>Eukaryota</taxon>
        <taxon>Metazoa</taxon>
        <taxon>Chordata</taxon>
        <taxon>Craniata</taxon>
        <taxon>Vertebrata</taxon>
        <taxon>Euteleostomi</taxon>
        <taxon>Actinopterygii</taxon>
        <taxon>Neopterygii</taxon>
        <taxon>Teleostei</taxon>
        <taxon>Ostariophysi</taxon>
        <taxon>Cypriniformes</taxon>
        <taxon>Cyprinidae</taxon>
        <taxon>Labeoninae</taxon>
        <taxon>Labeonini</taxon>
        <taxon>Cirrhinus</taxon>
    </lineage>
</organism>
<dbReference type="PANTHER" id="PTHR11494:SF8">
    <property type="entry name" value="CYTOTOXIC T-LYMPHOCYTE PROTEIN 4"/>
    <property type="match status" value="1"/>
</dbReference>